<keyword evidence="5" id="KW-1185">Reference proteome</keyword>
<dbReference type="OrthoDB" id="5243589at2759"/>
<dbReference type="EMBL" id="NJET01000013">
    <property type="protein sequence ID" value="PHH65869.1"/>
    <property type="molecule type" value="Genomic_DNA"/>
</dbReference>
<reference evidence="4 5" key="1">
    <citation type="submission" date="2017-06" db="EMBL/GenBank/DDBJ databases">
        <title>Ant-infecting Ophiocordyceps genomes reveal a high diversity of potential behavioral manipulation genes and a possible major role for enterotoxins.</title>
        <authorList>
            <person name="De Bekker C."/>
            <person name="Evans H.C."/>
            <person name="Brachmann A."/>
            <person name="Hughes D.P."/>
        </authorList>
    </citation>
    <scope>NUCLEOTIDE SEQUENCE [LARGE SCALE GENOMIC DNA]</scope>
    <source>
        <strain evidence="4 5">Map64</strain>
    </source>
</reference>
<feature type="region of interest" description="Disordered" evidence="2">
    <location>
        <begin position="327"/>
        <end position="367"/>
    </location>
</feature>
<dbReference type="InterPro" id="IPR001452">
    <property type="entry name" value="SH3_domain"/>
</dbReference>
<evidence type="ECO:0000259" key="3">
    <source>
        <dbReference type="Pfam" id="PF14604"/>
    </source>
</evidence>
<feature type="compositionally biased region" description="Polar residues" evidence="2">
    <location>
        <begin position="165"/>
        <end position="178"/>
    </location>
</feature>
<dbReference type="Pfam" id="PF14604">
    <property type="entry name" value="SH3_9"/>
    <property type="match status" value="1"/>
</dbReference>
<dbReference type="SUPFAM" id="SSF50044">
    <property type="entry name" value="SH3-domain"/>
    <property type="match status" value="1"/>
</dbReference>
<keyword evidence="1" id="KW-0728">SH3 domain</keyword>
<evidence type="ECO:0000313" key="4">
    <source>
        <dbReference type="EMBL" id="PHH65869.1"/>
    </source>
</evidence>
<dbReference type="STRING" id="1399860.A0A2C5XBA9"/>
<feature type="compositionally biased region" description="Low complexity" evidence="2">
    <location>
        <begin position="403"/>
        <end position="423"/>
    </location>
</feature>
<evidence type="ECO:0000256" key="2">
    <source>
        <dbReference type="SAM" id="MobiDB-lite"/>
    </source>
</evidence>
<feature type="region of interest" description="Disordered" evidence="2">
    <location>
        <begin position="815"/>
        <end position="853"/>
    </location>
</feature>
<name>A0A2C5XBA9_9HYPO</name>
<gene>
    <name evidence="4" type="ORF">CDD81_1238</name>
</gene>
<dbReference type="Proteomes" id="UP000226192">
    <property type="component" value="Unassembled WGS sequence"/>
</dbReference>
<evidence type="ECO:0000256" key="1">
    <source>
        <dbReference type="ARBA" id="ARBA00022443"/>
    </source>
</evidence>
<evidence type="ECO:0000313" key="5">
    <source>
        <dbReference type="Proteomes" id="UP000226192"/>
    </source>
</evidence>
<proteinExistence type="predicted"/>
<dbReference type="InterPro" id="IPR036028">
    <property type="entry name" value="SH3-like_dom_sf"/>
</dbReference>
<feature type="domain" description="SH3" evidence="3">
    <location>
        <begin position="732"/>
        <end position="783"/>
    </location>
</feature>
<organism evidence="4 5">
    <name type="scientific">Ophiocordyceps australis</name>
    <dbReference type="NCBI Taxonomy" id="1399860"/>
    <lineage>
        <taxon>Eukaryota</taxon>
        <taxon>Fungi</taxon>
        <taxon>Dikarya</taxon>
        <taxon>Ascomycota</taxon>
        <taxon>Pezizomycotina</taxon>
        <taxon>Sordariomycetes</taxon>
        <taxon>Hypocreomycetidae</taxon>
        <taxon>Hypocreales</taxon>
        <taxon>Ophiocordycipitaceae</taxon>
        <taxon>Ophiocordyceps</taxon>
    </lineage>
</organism>
<sequence>MEEVVGLVIGPFGDIVEKSKAAVANARDCELMLDAGQKLLKEGERALKCLEPLCQKHHEEYGFNFVNAVKENEEISKHLAELNDLLWEFDDYTETNNFDADKYAQLQAMSRKTAPRLRDIIMRMKLEPLASSINQDFLAQMSPPSSPLFQQAPLRPRPLKHTHSTRCTARSSEGSSRVASAYDEAVEEAVAQLGHVSLDRDSNSPQEPCERVRRVPAIEPEAVASVQPLRPCTAGRWELNVSRLQDYDQRSARYSYMTGGCESPVDPIISPLSRVDVKPSLSWHRMTASSSGGSDYDCDSNHCCSDSVYSSSSVRSQLSRPRVLAVRDQIPEEELPESEDKTLTSPPSSQYDVQPPPLYSPAKSFFDTPRRLSGESAASVGDGGLQQLIVVNNNRHSSATHRTSTNSVQQQQQLSPTCPTQPLQTQTALDTQAPIVSMAEFESGLIPVETEFADAKMQETAPFRDSTIGPKSSFAYHHGFCQGAKEVVRGAVGVKRTHRPAFNTLTRSVARCTSCLYQLDFEELELDLNKHAQGRLTKSGIDYRLRFLQKSHLPAKRVDDVQYGCVFCLQQGHTLDESDATVFFTTKALFSHLARHPRPLPKVEGITVVEGVKVPESLQDNYDVHFKYPPIAHIVHKNDVEIIGRPSGIAREQARRIYGQRMLYDRSLVLELAKGAKVTGIEWPAKYKGEWMFAWHDGVFAAVPSEIIKLNSPPTADIKLAGTSSVRAKTRWKFVTKDKEHGDWLRFDKNEVIGNISWAYPEHWCWSGTNARGKWGIFPRVFIDESTLEQGSADCSRHVGWLSMERKRASTVLSKLSVRKTSGRPPSMADSSSSRETTAPRWTDMDRNGSPTS</sequence>
<feature type="region of interest" description="Disordered" evidence="2">
    <location>
        <begin position="397"/>
        <end position="423"/>
    </location>
</feature>
<accession>A0A2C5XBA9</accession>
<comment type="caution">
    <text evidence="4">The sequence shown here is derived from an EMBL/GenBank/DDBJ whole genome shotgun (WGS) entry which is preliminary data.</text>
</comment>
<dbReference type="AlphaFoldDB" id="A0A2C5XBA9"/>
<feature type="region of interest" description="Disordered" evidence="2">
    <location>
        <begin position="158"/>
        <end position="178"/>
    </location>
</feature>
<protein>
    <recommendedName>
        <fullName evidence="3">SH3 domain-containing protein</fullName>
    </recommendedName>
</protein>
<feature type="compositionally biased region" description="Polar residues" evidence="2">
    <location>
        <begin position="343"/>
        <end position="352"/>
    </location>
</feature>